<sequence>MPIPDVTQCRAPYRYLYRLLSVQGNIDLDEWLQHPS</sequence>
<protein>
    <submittedName>
        <fullName evidence="1">Uncharacterized protein</fullName>
    </submittedName>
</protein>
<dbReference type="AlphaFoldDB" id="A0AAX2CFU1"/>
<evidence type="ECO:0000313" key="1">
    <source>
        <dbReference type="EMBL" id="SCL90703.1"/>
    </source>
</evidence>
<accession>A0AAX2CFU1</accession>
<dbReference type="EMBL" id="FMIK01000023">
    <property type="protein sequence ID" value="SCL90703.1"/>
    <property type="molecule type" value="Genomic_DNA"/>
</dbReference>
<reference evidence="1 2" key="1">
    <citation type="submission" date="2016-08" db="EMBL/GenBank/DDBJ databases">
        <authorList>
            <person name="Loux V."/>
            <person name="Rue O."/>
        </authorList>
    </citation>
    <scope>NUCLEOTIDE SEQUENCE [LARGE SCALE GENOMIC DNA]</scope>
    <source>
        <strain evidence="1 2">AFSSA_08CEB44bac</strain>
    </source>
</reference>
<dbReference type="Proteomes" id="UP000242164">
    <property type="component" value="Unassembled WGS sequence"/>
</dbReference>
<comment type="caution">
    <text evidence="1">The sequence shown here is derived from an EMBL/GenBank/DDBJ whole genome shotgun (WGS) entry which is preliminary data.</text>
</comment>
<organism evidence="1 2">
    <name type="scientific">Bacillus cytotoxicus</name>
    <dbReference type="NCBI Taxonomy" id="580165"/>
    <lineage>
        <taxon>Bacteria</taxon>
        <taxon>Bacillati</taxon>
        <taxon>Bacillota</taxon>
        <taxon>Bacilli</taxon>
        <taxon>Bacillales</taxon>
        <taxon>Bacillaceae</taxon>
        <taxon>Bacillus</taxon>
        <taxon>Bacillus cereus group</taxon>
    </lineage>
</organism>
<evidence type="ECO:0000313" key="2">
    <source>
        <dbReference type="Proteomes" id="UP000242164"/>
    </source>
</evidence>
<name>A0AAX2CFU1_9BACI</name>
<gene>
    <name evidence="1" type="ORF">BCB44BAC_01764</name>
</gene>
<proteinExistence type="predicted"/>